<evidence type="ECO:0000313" key="2">
    <source>
        <dbReference type="EMBL" id="MBB5048953.1"/>
    </source>
</evidence>
<dbReference type="RefSeq" id="WP_184260394.1">
    <property type="nucleotide sequence ID" value="NZ_JACHIH010000028.1"/>
</dbReference>
<name>A0A7W7Z6K2_9BRAD</name>
<dbReference type="SUPFAM" id="SSF48695">
    <property type="entry name" value="Multiheme cytochromes"/>
    <property type="match status" value="1"/>
</dbReference>
<keyword evidence="3" id="KW-1185">Reference proteome</keyword>
<sequence>MSRLRQSMLALGAGGLAAVVLAVAAPSFQGEADAASNPATNPAVLQPVKAFAGIKNKEQRAAALFQEAGKVISSPRCMNCHPAGERPTQSDSMRPHQPLVVRGPHGTGEVGGTACATCHHEANFDAAGVPGNPKWAVAPLEMAWQGKSLGEICVQIKDRARNGDKDMAALVHHMADDELVGWGWHPGAGRTPAPGTQKQFGELIKAWAEAGAACPKG</sequence>
<organism evidence="2 3">
    <name type="scientific">Rhodopseudomonas rhenobacensis</name>
    <dbReference type="NCBI Taxonomy" id="87461"/>
    <lineage>
        <taxon>Bacteria</taxon>
        <taxon>Pseudomonadati</taxon>
        <taxon>Pseudomonadota</taxon>
        <taxon>Alphaproteobacteria</taxon>
        <taxon>Hyphomicrobiales</taxon>
        <taxon>Nitrobacteraceae</taxon>
        <taxon>Rhodopseudomonas</taxon>
    </lineage>
</organism>
<comment type="caution">
    <text evidence="2">The sequence shown here is derived from an EMBL/GenBank/DDBJ whole genome shotgun (WGS) entry which is preliminary data.</text>
</comment>
<protein>
    <submittedName>
        <fullName evidence="2">Cytochrome c553</fullName>
    </submittedName>
</protein>
<dbReference type="Proteomes" id="UP000542353">
    <property type="component" value="Unassembled WGS sequence"/>
</dbReference>
<dbReference type="InterPro" id="IPR036280">
    <property type="entry name" value="Multihaem_cyt_sf"/>
</dbReference>
<accession>A0A7W7Z6K2</accession>
<feature type="chain" id="PRO_5031307401" evidence="1">
    <location>
        <begin position="25"/>
        <end position="217"/>
    </location>
</feature>
<evidence type="ECO:0000256" key="1">
    <source>
        <dbReference type="SAM" id="SignalP"/>
    </source>
</evidence>
<reference evidence="2 3" key="1">
    <citation type="submission" date="2020-08" db="EMBL/GenBank/DDBJ databases">
        <title>Genomic Encyclopedia of Type Strains, Phase IV (KMG-IV): sequencing the most valuable type-strain genomes for metagenomic binning, comparative biology and taxonomic classification.</title>
        <authorList>
            <person name="Goeker M."/>
        </authorList>
    </citation>
    <scope>NUCLEOTIDE SEQUENCE [LARGE SCALE GENOMIC DNA]</scope>
    <source>
        <strain evidence="2 3">DSM 12706</strain>
    </source>
</reference>
<dbReference type="EMBL" id="JACHIH010000028">
    <property type="protein sequence ID" value="MBB5048953.1"/>
    <property type="molecule type" value="Genomic_DNA"/>
</dbReference>
<gene>
    <name evidence="2" type="ORF">HNR60_003724</name>
</gene>
<proteinExistence type="predicted"/>
<feature type="signal peptide" evidence="1">
    <location>
        <begin position="1"/>
        <end position="24"/>
    </location>
</feature>
<keyword evidence="1" id="KW-0732">Signal</keyword>
<evidence type="ECO:0000313" key="3">
    <source>
        <dbReference type="Proteomes" id="UP000542353"/>
    </source>
</evidence>
<dbReference type="AlphaFoldDB" id="A0A7W7Z6K2"/>